<protein>
    <submittedName>
        <fullName evidence="14">Unannotated protein</fullName>
    </submittedName>
</protein>
<evidence type="ECO:0000256" key="11">
    <source>
        <dbReference type="ARBA" id="ARBA00023209"/>
    </source>
</evidence>
<keyword evidence="12" id="KW-1208">Phospholipid metabolism</keyword>
<keyword evidence="6 13" id="KW-0812">Transmembrane</keyword>
<comment type="subcellular location">
    <subcellularLocation>
        <location evidence="1">Cell membrane</location>
        <topology evidence="1">Multi-pass membrane protein</topology>
    </subcellularLocation>
</comment>
<feature type="transmembrane region" description="Helical" evidence="13">
    <location>
        <begin position="185"/>
        <end position="207"/>
    </location>
</feature>
<accession>A0A6J6J3W8</accession>
<dbReference type="PANTHER" id="PTHR46382:SF1">
    <property type="entry name" value="PHOSPHATIDATE CYTIDYLYLTRANSFERASE"/>
    <property type="match status" value="1"/>
</dbReference>
<dbReference type="GO" id="GO:0016024">
    <property type="term" value="P:CDP-diacylglycerol biosynthetic process"/>
    <property type="evidence" value="ECO:0007669"/>
    <property type="project" value="TreeGrafter"/>
</dbReference>
<evidence type="ECO:0000256" key="3">
    <source>
        <dbReference type="ARBA" id="ARBA00022475"/>
    </source>
</evidence>
<organism evidence="14">
    <name type="scientific">freshwater metagenome</name>
    <dbReference type="NCBI Taxonomy" id="449393"/>
    <lineage>
        <taxon>unclassified sequences</taxon>
        <taxon>metagenomes</taxon>
        <taxon>ecological metagenomes</taxon>
    </lineage>
</organism>
<dbReference type="PANTHER" id="PTHR46382">
    <property type="entry name" value="PHOSPHATIDATE CYTIDYLYLTRANSFERASE"/>
    <property type="match status" value="1"/>
</dbReference>
<dbReference type="EMBL" id="CAEZVG010000100">
    <property type="protein sequence ID" value="CAB4631488.1"/>
    <property type="molecule type" value="Genomic_DNA"/>
</dbReference>
<keyword evidence="4" id="KW-0444">Lipid biosynthesis</keyword>
<keyword evidence="11" id="KW-0594">Phospholipid biosynthesis</keyword>
<feature type="transmembrane region" description="Helical" evidence="13">
    <location>
        <begin position="123"/>
        <end position="142"/>
    </location>
</feature>
<feature type="transmembrane region" description="Helical" evidence="13">
    <location>
        <begin position="68"/>
        <end position="88"/>
    </location>
</feature>
<evidence type="ECO:0000256" key="6">
    <source>
        <dbReference type="ARBA" id="ARBA00022692"/>
    </source>
</evidence>
<dbReference type="Pfam" id="PF01148">
    <property type="entry name" value="CTP_transf_1"/>
    <property type="match status" value="1"/>
</dbReference>
<evidence type="ECO:0000256" key="7">
    <source>
        <dbReference type="ARBA" id="ARBA00022695"/>
    </source>
</evidence>
<reference evidence="14" key="1">
    <citation type="submission" date="2020-05" db="EMBL/GenBank/DDBJ databases">
        <authorList>
            <person name="Chiriac C."/>
            <person name="Salcher M."/>
            <person name="Ghai R."/>
            <person name="Kavagutti S V."/>
        </authorList>
    </citation>
    <scope>NUCLEOTIDE SEQUENCE</scope>
</reference>
<evidence type="ECO:0000256" key="10">
    <source>
        <dbReference type="ARBA" id="ARBA00023136"/>
    </source>
</evidence>
<sequence>MSDLHAFNDAINKRAGRKLLPSIGVSVALFLIVWSSLAFYRVIFASIVALAMILGVREMVKALKSADINLSFPALVISSIGMASAAWFGGVNGLAVATAIALPLLLSLLLPHGPENFIRNASAYALTLTYIPFLAGFLILLARPHNGFERMMTFVVLIACNDTFAYFTGLAFGKHTMAPKISPKKTWEGFIGSIVFTTVAGALAFHYILDAQIWIGALAGLAVVISGTVGDLIESAIKRDLAIKDMGDLLPGHGGVLDRIDSILFAAPTLWLALEIVRRAQDSGLL</sequence>
<dbReference type="InterPro" id="IPR000374">
    <property type="entry name" value="PC_trans"/>
</dbReference>
<feature type="transmembrane region" description="Helical" evidence="13">
    <location>
        <begin position="154"/>
        <end position="173"/>
    </location>
</feature>
<evidence type="ECO:0000256" key="2">
    <source>
        <dbReference type="ARBA" id="ARBA00010185"/>
    </source>
</evidence>
<dbReference type="AlphaFoldDB" id="A0A6J6J3W8"/>
<evidence type="ECO:0000256" key="12">
    <source>
        <dbReference type="ARBA" id="ARBA00023264"/>
    </source>
</evidence>
<evidence type="ECO:0000256" key="1">
    <source>
        <dbReference type="ARBA" id="ARBA00004651"/>
    </source>
</evidence>
<dbReference type="PROSITE" id="PS01315">
    <property type="entry name" value="CDS"/>
    <property type="match status" value="1"/>
</dbReference>
<proteinExistence type="inferred from homology"/>
<keyword evidence="10 13" id="KW-0472">Membrane</keyword>
<feature type="transmembrane region" description="Helical" evidence="13">
    <location>
        <begin position="23"/>
        <end position="56"/>
    </location>
</feature>
<evidence type="ECO:0000313" key="14">
    <source>
        <dbReference type="EMBL" id="CAB4631488.1"/>
    </source>
</evidence>
<evidence type="ECO:0000256" key="4">
    <source>
        <dbReference type="ARBA" id="ARBA00022516"/>
    </source>
</evidence>
<keyword evidence="9" id="KW-0443">Lipid metabolism</keyword>
<gene>
    <name evidence="14" type="ORF">UFOPK1946_01158</name>
</gene>
<evidence type="ECO:0000256" key="8">
    <source>
        <dbReference type="ARBA" id="ARBA00022989"/>
    </source>
</evidence>
<feature type="transmembrane region" description="Helical" evidence="13">
    <location>
        <begin position="94"/>
        <end position="111"/>
    </location>
</feature>
<feature type="transmembrane region" description="Helical" evidence="13">
    <location>
        <begin position="213"/>
        <end position="233"/>
    </location>
</feature>
<name>A0A6J6J3W8_9ZZZZ</name>
<dbReference type="GO" id="GO:0005886">
    <property type="term" value="C:plasma membrane"/>
    <property type="evidence" value="ECO:0007669"/>
    <property type="project" value="UniProtKB-SubCell"/>
</dbReference>
<keyword evidence="3" id="KW-1003">Cell membrane</keyword>
<comment type="similarity">
    <text evidence="2">Belongs to the CDS family.</text>
</comment>
<keyword evidence="8 13" id="KW-1133">Transmembrane helix</keyword>
<evidence type="ECO:0000256" key="9">
    <source>
        <dbReference type="ARBA" id="ARBA00023098"/>
    </source>
</evidence>
<keyword evidence="5" id="KW-0808">Transferase</keyword>
<evidence type="ECO:0000256" key="5">
    <source>
        <dbReference type="ARBA" id="ARBA00022679"/>
    </source>
</evidence>
<keyword evidence="7" id="KW-0548">Nucleotidyltransferase</keyword>
<evidence type="ECO:0000256" key="13">
    <source>
        <dbReference type="SAM" id="Phobius"/>
    </source>
</evidence>
<dbReference type="GO" id="GO:0004605">
    <property type="term" value="F:phosphatidate cytidylyltransferase activity"/>
    <property type="evidence" value="ECO:0007669"/>
    <property type="project" value="TreeGrafter"/>
</dbReference>